<comment type="similarity">
    <text evidence="2">Belongs to the major facilitator superfamily. Sugar transporter (TC 2.A.1.1) family.</text>
</comment>
<dbReference type="InterPro" id="IPR050814">
    <property type="entry name" value="Myo-inositol_Transporter"/>
</dbReference>
<feature type="transmembrane region" description="Helical" evidence="9">
    <location>
        <begin position="20"/>
        <end position="46"/>
    </location>
</feature>
<feature type="transmembrane region" description="Helical" evidence="9">
    <location>
        <begin position="327"/>
        <end position="349"/>
    </location>
</feature>
<feature type="transmembrane region" description="Helical" evidence="9">
    <location>
        <begin position="149"/>
        <end position="168"/>
    </location>
</feature>
<feature type="transmembrane region" description="Helical" evidence="9">
    <location>
        <begin position="296"/>
        <end position="320"/>
    </location>
</feature>
<dbReference type="Proteomes" id="UP000728647">
    <property type="component" value="Unassembled WGS sequence"/>
</dbReference>
<dbReference type="PRINTS" id="PR00171">
    <property type="entry name" value="SUGRTRNSPORT"/>
</dbReference>
<dbReference type="InterPro" id="IPR047984">
    <property type="entry name" value="XylE-like"/>
</dbReference>
<dbReference type="GO" id="GO:0005886">
    <property type="term" value="C:plasma membrane"/>
    <property type="evidence" value="ECO:0007669"/>
    <property type="project" value="UniProtKB-SubCell"/>
</dbReference>
<proteinExistence type="inferred from homology"/>
<keyword evidence="6 9" id="KW-1133">Transmembrane helix</keyword>
<feature type="transmembrane region" description="Helical" evidence="9">
    <location>
        <begin position="58"/>
        <end position="79"/>
    </location>
</feature>
<evidence type="ECO:0000256" key="2">
    <source>
        <dbReference type="ARBA" id="ARBA00010992"/>
    </source>
</evidence>
<dbReference type="InterPro" id="IPR003663">
    <property type="entry name" value="Sugar/inositol_transpt"/>
</dbReference>
<evidence type="ECO:0000256" key="1">
    <source>
        <dbReference type="ARBA" id="ARBA00004651"/>
    </source>
</evidence>
<dbReference type="Gene3D" id="1.20.1250.20">
    <property type="entry name" value="MFS general substrate transporter like domains"/>
    <property type="match status" value="1"/>
</dbReference>
<dbReference type="InterPro" id="IPR005829">
    <property type="entry name" value="Sugar_transporter_CS"/>
</dbReference>
<feature type="transmembrane region" description="Helical" evidence="9">
    <location>
        <begin position="116"/>
        <end position="137"/>
    </location>
</feature>
<feature type="transmembrane region" description="Helical" evidence="9">
    <location>
        <begin position="355"/>
        <end position="382"/>
    </location>
</feature>
<dbReference type="InterPro" id="IPR005828">
    <property type="entry name" value="MFS_sugar_transport-like"/>
</dbReference>
<feature type="transmembrane region" description="Helical" evidence="9">
    <location>
        <begin position="91"/>
        <end position="110"/>
    </location>
</feature>
<evidence type="ECO:0000256" key="7">
    <source>
        <dbReference type="ARBA" id="ARBA00023136"/>
    </source>
</evidence>
<name>A0A8J8GQT4_9EURY</name>
<evidence type="ECO:0000313" key="11">
    <source>
        <dbReference type="EMBL" id="NUB93678.1"/>
    </source>
</evidence>
<evidence type="ECO:0000256" key="6">
    <source>
        <dbReference type="ARBA" id="ARBA00022989"/>
    </source>
</evidence>
<gene>
    <name evidence="11" type="ORF">HT576_22115</name>
</gene>
<evidence type="ECO:0000259" key="10">
    <source>
        <dbReference type="PROSITE" id="PS50850"/>
    </source>
</evidence>
<comment type="caution">
    <text evidence="11">The sequence shown here is derived from an EMBL/GenBank/DDBJ whole genome shotgun (WGS) entry which is preliminary data.</text>
</comment>
<feature type="transmembrane region" description="Helical" evidence="9">
    <location>
        <begin position="394"/>
        <end position="414"/>
    </location>
</feature>
<dbReference type="InterPro" id="IPR036259">
    <property type="entry name" value="MFS_trans_sf"/>
</dbReference>
<feature type="transmembrane region" description="Helical" evidence="9">
    <location>
        <begin position="180"/>
        <end position="203"/>
    </location>
</feature>
<dbReference type="CDD" id="cd17359">
    <property type="entry name" value="MFS_XylE_like"/>
    <property type="match status" value="1"/>
</dbReference>
<evidence type="ECO:0000256" key="5">
    <source>
        <dbReference type="ARBA" id="ARBA00022692"/>
    </source>
</evidence>
<feature type="region of interest" description="Disordered" evidence="8">
    <location>
        <begin position="469"/>
        <end position="492"/>
    </location>
</feature>
<evidence type="ECO:0000256" key="8">
    <source>
        <dbReference type="SAM" id="MobiDB-lite"/>
    </source>
</evidence>
<feature type="transmembrane region" description="Helical" evidence="9">
    <location>
        <begin position="261"/>
        <end position="284"/>
    </location>
</feature>
<keyword evidence="4" id="KW-1003">Cell membrane</keyword>
<evidence type="ECO:0000256" key="9">
    <source>
        <dbReference type="SAM" id="Phobius"/>
    </source>
</evidence>
<dbReference type="Pfam" id="PF00083">
    <property type="entry name" value="Sugar_tr"/>
    <property type="match status" value="1"/>
</dbReference>
<sequence>MSLLHRLLPLEDDDIGPFVIVISALAALNGLLFGFDTGVISGALLYMSETFPQLEANAFLQGTVVSGAMVGAIVGAAFGGRLADRIGRRRLILLGAVLFFVGSFIMAVAPTVEVLILGRLLDGIGIGFASVVGPLYISEMAPAKIRGSLVTLNNVAITGGILVSYITNQLIANMAFDAGLSWRIMLGLGMLPAVVLFGGIIFMPESPRWLVEKNREQEARSILSRVRNGANIEAEMKDIMQMSKREQGSFRDLLQPWLRPVLIVGLGLAMLQQVSGINAVVYYAPTILESSGYSDIASLFGTIGIGSINVLLTIVALFLVDRVGRRPLLLFGLVGMCLSVAVLAGAYMLPSMGGILGPITVVSLMLFVGFHAVSLGSVVWLVISEIFPLNVRGAAMGVTTLVLWFSNFLVAQFFPSLFEIGPTVAFGVFAGITAAGFVFVYALVPETKGRSLEEIEADLRETGVADDNLALSEQAEQVDPTDQVDQTEHVND</sequence>
<keyword evidence="3" id="KW-0813">Transport</keyword>
<dbReference type="PROSITE" id="PS00216">
    <property type="entry name" value="SUGAR_TRANSPORT_1"/>
    <property type="match status" value="2"/>
</dbReference>
<feature type="domain" description="Major facilitator superfamily (MFS) profile" evidence="10">
    <location>
        <begin position="22"/>
        <end position="448"/>
    </location>
</feature>
<dbReference type="PANTHER" id="PTHR48020">
    <property type="entry name" value="PROTON MYO-INOSITOL COTRANSPORTER"/>
    <property type="match status" value="1"/>
</dbReference>
<dbReference type="FunFam" id="1.20.1250.20:FF:000073">
    <property type="entry name" value="MFS myo-inositol transporter, putative"/>
    <property type="match status" value="1"/>
</dbReference>
<dbReference type="EMBL" id="JABURA010000003">
    <property type="protein sequence ID" value="NUB93678.1"/>
    <property type="molecule type" value="Genomic_DNA"/>
</dbReference>
<keyword evidence="5 9" id="KW-0812">Transmembrane</keyword>
<dbReference type="RefSeq" id="WP_174703333.1">
    <property type="nucleotide sequence ID" value="NZ_JABURA010000003.1"/>
</dbReference>
<comment type="subcellular location">
    <subcellularLocation>
        <location evidence="1">Cell membrane</location>
        <topology evidence="1">Multi-pass membrane protein</topology>
    </subcellularLocation>
</comment>
<evidence type="ECO:0000313" key="12">
    <source>
        <dbReference type="Proteomes" id="UP000728647"/>
    </source>
</evidence>
<keyword evidence="7 9" id="KW-0472">Membrane</keyword>
<dbReference type="OrthoDB" id="117970at2157"/>
<reference evidence="11" key="1">
    <citation type="submission" date="2020-06" db="EMBL/GenBank/DDBJ databases">
        <title>Haloterrigena sp. nov., an extremely halophilic archaeon isolated from a saline sediment.</title>
        <authorList>
            <person name="Liu B.-B."/>
        </authorList>
    </citation>
    <scope>NUCLEOTIDE SEQUENCE</scope>
    <source>
        <strain evidence="11">SYSU A121-1</strain>
    </source>
</reference>
<dbReference type="PROSITE" id="PS00217">
    <property type="entry name" value="SUGAR_TRANSPORT_2"/>
    <property type="match status" value="1"/>
</dbReference>
<organism evidence="11 12">
    <name type="scientific">Haloterrigena gelatinilytica</name>
    <dbReference type="NCBI Taxonomy" id="2741724"/>
    <lineage>
        <taxon>Archaea</taxon>
        <taxon>Methanobacteriati</taxon>
        <taxon>Methanobacteriota</taxon>
        <taxon>Stenosarchaea group</taxon>
        <taxon>Halobacteria</taxon>
        <taxon>Halobacteriales</taxon>
        <taxon>Natrialbaceae</taxon>
        <taxon>Haloterrigena</taxon>
    </lineage>
</organism>
<dbReference type="NCBIfam" id="TIGR00879">
    <property type="entry name" value="SP"/>
    <property type="match status" value="1"/>
</dbReference>
<dbReference type="AlphaFoldDB" id="A0A8J8GQT4"/>
<evidence type="ECO:0000256" key="3">
    <source>
        <dbReference type="ARBA" id="ARBA00022448"/>
    </source>
</evidence>
<evidence type="ECO:0000256" key="4">
    <source>
        <dbReference type="ARBA" id="ARBA00022475"/>
    </source>
</evidence>
<accession>A0A8J8GQT4</accession>
<feature type="transmembrane region" description="Helical" evidence="9">
    <location>
        <begin position="420"/>
        <end position="444"/>
    </location>
</feature>
<protein>
    <submittedName>
        <fullName evidence="11">Sugar porter family MFS transporter</fullName>
    </submittedName>
</protein>
<dbReference type="InterPro" id="IPR020846">
    <property type="entry name" value="MFS_dom"/>
</dbReference>
<dbReference type="SUPFAM" id="SSF103473">
    <property type="entry name" value="MFS general substrate transporter"/>
    <property type="match status" value="1"/>
</dbReference>
<dbReference type="GO" id="GO:0022857">
    <property type="term" value="F:transmembrane transporter activity"/>
    <property type="evidence" value="ECO:0007669"/>
    <property type="project" value="InterPro"/>
</dbReference>
<dbReference type="PROSITE" id="PS50850">
    <property type="entry name" value="MFS"/>
    <property type="match status" value="1"/>
</dbReference>
<dbReference type="PANTHER" id="PTHR48020:SF12">
    <property type="entry name" value="PROTON MYO-INOSITOL COTRANSPORTER"/>
    <property type="match status" value="1"/>
</dbReference>